<dbReference type="WBParaSite" id="PSAMB.scaffold982size37682.g10271.t1">
    <property type="protein sequence ID" value="PSAMB.scaffold982size37682.g10271.t1"/>
    <property type="gene ID" value="PSAMB.scaffold982size37682.g10271"/>
</dbReference>
<feature type="compositionally biased region" description="Polar residues" evidence="1">
    <location>
        <begin position="77"/>
        <end position="91"/>
    </location>
</feature>
<evidence type="ECO:0000313" key="2">
    <source>
        <dbReference type="Proteomes" id="UP000887566"/>
    </source>
</evidence>
<proteinExistence type="predicted"/>
<dbReference type="Proteomes" id="UP000887566">
    <property type="component" value="Unplaced"/>
</dbReference>
<name>A0A914XQW2_9BILA</name>
<evidence type="ECO:0000256" key="1">
    <source>
        <dbReference type="SAM" id="MobiDB-lite"/>
    </source>
</evidence>
<dbReference type="AlphaFoldDB" id="A0A914XQW2"/>
<evidence type="ECO:0000313" key="3">
    <source>
        <dbReference type="WBParaSite" id="PSAMB.scaffold982size37682.g10271.t1"/>
    </source>
</evidence>
<sequence>MDYLVEQLTVVGVGGQRLLPAETNALLRGIVAPHAIEARTSSEQGDCSRTQSTVGRQQKQQRSRRWPAKQLMESEAAETSCSHRPSTTAAL</sequence>
<feature type="compositionally biased region" description="Polar residues" evidence="1">
    <location>
        <begin position="39"/>
        <end position="58"/>
    </location>
</feature>
<feature type="region of interest" description="Disordered" evidence="1">
    <location>
        <begin position="39"/>
        <end position="91"/>
    </location>
</feature>
<accession>A0A914XQW2</accession>
<protein>
    <submittedName>
        <fullName evidence="3">Uncharacterized protein</fullName>
    </submittedName>
</protein>
<keyword evidence="2" id="KW-1185">Reference proteome</keyword>
<organism evidence="2 3">
    <name type="scientific">Plectus sambesii</name>
    <dbReference type="NCBI Taxonomy" id="2011161"/>
    <lineage>
        <taxon>Eukaryota</taxon>
        <taxon>Metazoa</taxon>
        <taxon>Ecdysozoa</taxon>
        <taxon>Nematoda</taxon>
        <taxon>Chromadorea</taxon>
        <taxon>Plectida</taxon>
        <taxon>Plectina</taxon>
        <taxon>Plectoidea</taxon>
        <taxon>Plectidae</taxon>
        <taxon>Plectus</taxon>
    </lineage>
</organism>
<reference evidence="3" key="1">
    <citation type="submission" date="2022-11" db="UniProtKB">
        <authorList>
            <consortium name="WormBaseParasite"/>
        </authorList>
    </citation>
    <scope>IDENTIFICATION</scope>
</reference>